<feature type="compositionally biased region" description="Low complexity" evidence="1">
    <location>
        <begin position="28"/>
        <end position="48"/>
    </location>
</feature>
<feature type="chain" id="PRO_5045559585" description="Secreted protein" evidence="2">
    <location>
        <begin position="27"/>
        <end position="115"/>
    </location>
</feature>
<accession>A0ABR9ZHI1</accession>
<evidence type="ECO:0000313" key="4">
    <source>
        <dbReference type="Proteomes" id="UP000635902"/>
    </source>
</evidence>
<dbReference type="RefSeq" id="WP_194555754.1">
    <property type="nucleotide sequence ID" value="NZ_JADKMY010000001.1"/>
</dbReference>
<comment type="caution">
    <text evidence="3">The sequence shown here is derived from an EMBL/GenBank/DDBJ whole genome shotgun (WGS) entry which is preliminary data.</text>
</comment>
<feature type="signal peptide" evidence="2">
    <location>
        <begin position="1"/>
        <end position="26"/>
    </location>
</feature>
<gene>
    <name evidence="3" type="ORF">IRY30_02150</name>
</gene>
<dbReference type="EMBL" id="JADKMY010000001">
    <property type="protein sequence ID" value="MBF4552883.1"/>
    <property type="molecule type" value="Genomic_DNA"/>
</dbReference>
<evidence type="ECO:0008006" key="5">
    <source>
        <dbReference type="Google" id="ProtNLM"/>
    </source>
</evidence>
<name>A0ABR9ZHI1_9CORY</name>
<dbReference type="Proteomes" id="UP000635902">
    <property type="component" value="Unassembled WGS sequence"/>
</dbReference>
<proteinExistence type="predicted"/>
<reference evidence="3 4" key="1">
    <citation type="submission" date="2020-10" db="EMBL/GenBank/DDBJ databases">
        <title>Novel species in genus Corynebacterium.</title>
        <authorList>
            <person name="Zhang G."/>
        </authorList>
    </citation>
    <scope>NUCLEOTIDE SEQUENCE [LARGE SCALE GENOMIC DNA]</scope>
    <source>
        <strain evidence="3 4">DSM 45110</strain>
    </source>
</reference>
<evidence type="ECO:0000256" key="1">
    <source>
        <dbReference type="SAM" id="MobiDB-lite"/>
    </source>
</evidence>
<sequence length="115" mass="11477">MKLNKSLVSLSAATAVALAGAPVAMAQDAPAAPAGSVATEAPANGSSSEETDTEGTETDQPLASEDNPELKQSVDGSFGWDAETTGIEKFLDVVKLIAKVVGFIPGVPSSSALSS</sequence>
<evidence type="ECO:0000313" key="3">
    <source>
        <dbReference type="EMBL" id="MBF4552883.1"/>
    </source>
</evidence>
<keyword evidence="2" id="KW-0732">Signal</keyword>
<organism evidence="3 4">
    <name type="scientific">Corynebacterium suicordis DSM 45110</name>
    <dbReference type="NCBI Taxonomy" id="1121369"/>
    <lineage>
        <taxon>Bacteria</taxon>
        <taxon>Bacillati</taxon>
        <taxon>Actinomycetota</taxon>
        <taxon>Actinomycetes</taxon>
        <taxon>Mycobacteriales</taxon>
        <taxon>Corynebacteriaceae</taxon>
        <taxon>Corynebacterium</taxon>
    </lineage>
</organism>
<keyword evidence="4" id="KW-1185">Reference proteome</keyword>
<feature type="region of interest" description="Disordered" evidence="1">
    <location>
        <begin position="28"/>
        <end position="78"/>
    </location>
</feature>
<evidence type="ECO:0000256" key="2">
    <source>
        <dbReference type="SAM" id="SignalP"/>
    </source>
</evidence>
<protein>
    <recommendedName>
        <fullName evidence="5">Secreted protein</fullName>
    </recommendedName>
</protein>